<dbReference type="EMBL" id="CP001859">
    <property type="protein sequence ID" value="ADB47622.1"/>
    <property type="molecule type" value="Genomic_DNA"/>
</dbReference>
<protein>
    <recommendedName>
        <fullName evidence="1">Zorya protein ZorC EH domain-containing protein</fullName>
    </recommendedName>
</protein>
<dbReference type="AlphaFoldDB" id="D2RKM0"/>
<dbReference type="KEGG" id="afn:Acfer_1261"/>
<feature type="domain" description="Zorya protein ZorC EH" evidence="1">
    <location>
        <begin position="30"/>
        <end position="452"/>
    </location>
</feature>
<keyword evidence="3" id="KW-1185">Reference proteome</keyword>
<dbReference type="Proteomes" id="UP000001902">
    <property type="component" value="Chromosome"/>
</dbReference>
<evidence type="ECO:0000313" key="3">
    <source>
        <dbReference type="Proteomes" id="UP000001902"/>
    </source>
</evidence>
<proteinExistence type="predicted"/>
<dbReference type="OrthoDB" id="3035290at2"/>
<dbReference type="GeneID" id="78334961"/>
<dbReference type="InterPro" id="IPR028943">
    <property type="entry name" value="ZorC_EH_Signature_dom"/>
</dbReference>
<accession>D2RKM0</accession>
<organism evidence="2 3">
    <name type="scientific">Acidaminococcus fermentans (strain ATCC 25085 / DSM 20731 / CCUG 9996 / CIP 106432 / VR4)</name>
    <dbReference type="NCBI Taxonomy" id="591001"/>
    <lineage>
        <taxon>Bacteria</taxon>
        <taxon>Bacillati</taxon>
        <taxon>Bacillota</taxon>
        <taxon>Negativicutes</taxon>
        <taxon>Acidaminococcales</taxon>
        <taxon>Acidaminococcaceae</taxon>
        <taxon>Acidaminococcus</taxon>
    </lineage>
</organism>
<dbReference type="STRING" id="591001.Acfer_1261"/>
<dbReference type="RefSeq" id="WP_012938609.1">
    <property type="nucleotide sequence ID" value="NC_013740.1"/>
</dbReference>
<evidence type="ECO:0000259" key="1">
    <source>
        <dbReference type="Pfam" id="PF15611"/>
    </source>
</evidence>
<gene>
    <name evidence="2" type="ordered locus">Acfer_1261</name>
</gene>
<dbReference type="HOGENOM" id="CLU_592935_0_0_9"/>
<name>D2RKM0_ACIFV</name>
<evidence type="ECO:0000313" key="2">
    <source>
        <dbReference type="EMBL" id="ADB47622.1"/>
    </source>
</evidence>
<dbReference type="Pfam" id="PF15611">
    <property type="entry name" value="EH_Signature"/>
    <property type="match status" value="1"/>
</dbReference>
<dbReference type="eggNOG" id="ENOG5031A9C">
    <property type="taxonomic scope" value="Bacteria"/>
</dbReference>
<sequence length="467" mass="55379">MDKSLMHSLERLKSFKIRLPEVCLHPGRPVELEKWLKKTVSDSGRRPALDPVTMEELYTKVKVQERGKKVQLDLRREVPFLPVLLTREKKEKPRFYEVLLQDILKVIQEGIPRSARRNTFRNLVFAYFTVYGQPYKGERMQKCISLFLQKDPELLKSVLYLRNRKQLLKPNGHKLLTREIQKQRSFRKALEEFCWPVNLWYGSFSQWAVKDFFQLEEEDDWDELFGVLKEICEDKACGNMVPYAAEKMIYLTDRFGDGNREKEVRILLFQALGDPRDPGASLNWVDVEERAREIFLSWLKKNDLNLFFTIISKTVRQVATSENMWKYRKNFWEKYLDAMYYTRVFLGPDAERIAWRMELAKQGMGFGRLNGSGDSMRSLLMFSIGDYVFIEASHNGKLRIWKRGKEPLPFYQAKYTYKGFSYSDVTQASNVEKDFVHSSSETGSWQRKVNEWVRRHCGVQPKESRWR</sequence>
<reference evidence="2 3" key="1">
    <citation type="journal article" date="2010" name="Stand. Genomic Sci.">
        <title>Complete genome sequence of Acidaminococcus fermentans type strain (VR4).</title>
        <authorList>
            <person name="Chang Y.J."/>
            <person name="Pukall R."/>
            <person name="Saunders E."/>
            <person name="Lapidus A."/>
            <person name="Copeland A."/>
            <person name="Nolan M."/>
            <person name="Glavina Del Rio T."/>
            <person name="Lucas S."/>
            <person name="Chen F."/>
            <person name="Tice H."/>
            <person name="Cheng J.F."/>
            <person name="Han C."/>
            <person name="Detter J.C."/>
            <person name="Bruce D."/>
            <person name="Goodwin L."/>
            <person name="Pitluck S."/>
            <person name="Mikhailova N."/>
            <person name="Liolios K."/>
            <person name="Pati A."/>
            <person name="Ivanova N."/>
            <person name="Mavromatis K."/>
            <person name="Chen A."/>
            <person name="Palaniappan K."/>
            <person name="Land M."/>
            <person name="Hauser L."/>
            <person name="Jeffries C.D."/>
            <person name="Brettin T."/>
            <person name="Rohde M."/>
            <person name="Goker M."/>
            <person name="Bristow J."/>
            <person name="Eisen J.A."/>
            <person name="Markowitz V."/>
            <person name="Hugenholtz P."/>
            <person name="Kyrpides N.C."/>
            <person name="Klenk H.P."/>
        </authorList>
    </citation>
    <scope>NUCLEOTIDE SEQUENCE [LARGE SCALE GENOMIC DNA]</scope>
    <source>
        <strain evidence="3">ATCC 25085 / DSM 20731 / CCUG 9996 / CIP 106432 / VR4</strain>
    </source>
</reference>